<sequence length="149" mass="17525">MESLLDETQTRPLKFKQSSSIQIEIFKQHLSEGTETLTTCESPIVRESRGSEDFEDSTINHFSIYNNLNRSEKIQMLSEEELLQMEKRIFQFLDQNKIKPIDIHDELRMTNAGRPSFKNLSQTAMRKTSSLLERRKFNLHQKPASQIYE</sequence>
<protein>
    <submittedName>
        <fullName evidence="1">Uncharacterized protein</fullName>
    </submittedName>
</protein>
<dbReference type="AlphaFoldDB" id="A0A078A6N0"/>
<organism evidence="1 2">
    <name type="scientific">Stylonychia lemnae</name>
    <name type="common">Ciliate</name>
    <dbReference type="NCBI Taxonomy" id="5949"/>
    <lineage>
        <taxon>Eukaryota</taxon>
        <taxon>Sar</taxon>
        <taxon>Alveolata</taxon>
        <taxon>Ciliophora</taxon>
        <taxon>Intramacronucleata</taxon>
        <taxon>Spirotrichea</taxon>
        <taxon>Stichotrichia</taxon>
        <taxon>Sporadotrichida</taxon>
        <taxon>Oxytrichidae</taxon>
        <taxon>Stylonychinae</taxon>
        <taxon>Stylonychia</taxon>
    </lineage>
</organism>
<accession>A0A078A6N0</accession>
<proteinExistence type="predicted"/>
<dbReference type="InParanoid" id="A0A078A6N0"/>
<evidence type="ECO:0000313" key="1">
    <source>
        <dbReference type="EMBL" id="CDW77252.1"/>
    </source>
</evidence>
<evidence type="ECO:0000313" key="2">
    <source>
        <dbReference type="Proteomes" id="UP000039865"/>
    </source>
</evidence>
<name>A0A078A6N0_STYLE</name>
<gene>
    <name evidence="1" type="primary">Contig8403.g8960</name>
    <name evidence="1" type="ORF">STYLEM_6212</name>
</gene>
<reference evidence="1 2" key="1">
    <citation type="submission" date="2014-06" db="EMBL/GenBank/DDBJ databases">
        <authorList>
            <person name="Swart Estienne"/>
        </authorList>
    </citation>
    <scope>NUCLEOTIDE SEQUENCE [LARGE SCALE GENOMIC DNA]</scope>
    <source>
        <strain evidence="1 2">130c</strain>
    </source>
</reference>
<keyword evidence="2" id="KW-1185">Reference proteome</keyword>
<dbReference type="Proteomes" id="UP000039865">
    <property type="component" value="Unassembled WGS sequence"/>
</dbReference>
<dbReference type="EMBL" id="CCKQ01005979">
    <property type="protein sequence ID" value="CDW77252.1"/>
    <property type="molecule type" value="Genomic_DNA"/>
</dbReference>